<gene>
    <name evidence="7" type="ORF">BV898_12011</name>
</gene>
<keyword evidence="3" id="KW-0862">Zinc</keyword>
<protein>
    <recommendedName>
        <fullName evidence="6">PHD-type domain-containing protein</fullName>
    </recommendedName>
</protein>
<dbReference type="InterPro" id="IPR001965">
    <property type="entry name" value="Znf_PHD"/>
</dbReference>
<feature type="compositionally biased region" description="Low complexity" evidence="5">
    <location>
        <begin position="62"/>
        <end position="76"/>
    </location>
</feature>
<dbReference type="SMART" id="SM00249">
    <property type="entry name" value="PHD"/>
    <property type="match status" value="2"/>
</dbReference>
<dbReference type="OrthoDB" id="10070625at2759"/>
<dbReference type="SUPFAM" id="SSF57903">
    <property type="entry name" value="FYVE/PHD zinc finger"/>
    <property type="match status" value="1"/>
</dbReference>
<accession>A0A1W0WF34</accession>
<dbReference type="InterPro" id="IPR019787">
    <property type="entry name" value="Znf_PHD-finger"/>
</dbReference>
<keyword evidence="8" id="KW-1185">Reference proteome</keyword>
<keyword evidence="1" id="KW-0479">Metal-binding</keyword>
<dbReference type="Gene3D" id="1.10.150.50">
    <property type="entry name" value="Transcription Factor, Ets-1"/>
    <property type="match status" value="1"/>
</dbReference>
<dbReference type="GO" id="GO:0008270">
    <property type="term" value="F:zinc ion binding"/>
    <property type="evidence" value="ECO:0007669"/>
    <property type="project" value="UniProtKB-KW"/>
</dbReference>
<feature type="compositionally biased region" description="Low complexity" evidence="5">
    <location>
        <begin position="266"/>
        <end position="278"/>
    </location>
</feature>
<dbReference type="EMBL" id="MTYJ01000116">
    <property type="protein sequence ID" value="OQV13792.1"/>
    <property type="molecule type" value="Genomic_DNA"/>
</dbReference>
<feature type="region of interest" description="Disordered" evidence="5">
    <location>
        <begin position="44"/>
        <end position="113"/>
    </location>
</feature>
<evidence type="ECO:0000256" key="4">
    <source>
        <dbReference type="PROSITE-ProRule" id="PRU00146"/>
    </source>
</evidence>
<organism evidence="7 8">
    <name type="scientific">Hypsibius exemplaris</name>
    <name type="common">Freshwater tardigrade</name>
    <dbReference type="NCBI Taxonomy" id="2072580"/>
    <lineage>
        <taxon>Eukaryota</taxon>
        <taxon>Metazoa</taxon>
        <taxon>Ecdysozoa</taxon>
        <taxon>Tardigrada</taxon>
        <taxon>Eutardigrada</taxon>
        <taxon>Parachela</taxon>
        <taxon>Hypsibioidea</taxon>
        <taxon>Hypsibiidae</taxon>
        <taxon>Hypsibius</taxon>
    </lineage>
</organism>
<proteinExistence type="predicted"/>
<sequence length="429" mass="47150">METVRTSVPATRRKKADLGPQIATRVSSRTIKKKTLGPDYILDFNGRGSLGPLSTSPNPLPASSTRRSAALASAARKTPEGGSQYGGGGHHPPRQQNFGAAKRPKQQQEPVQRGLQAAFQDGLRNMCSECLKRRPDGLIRCTGRECSYAAHAECLKFSADTVALVRNRFKCDSCKRCTTCGKGTLGNDLSLRHCVRCDLIYHLRCHSPSTDDMQEESTTLRTSGWMCGSCKSGRKRIPDHSGAYAEFGQNGEELSNSSDGWRDRGSVTSGDESSSSHSTELGNGGAYIENANDDECHLPVRHLPGRHLPAPLAAPGTPYTEDPSKNGHDYFVTTVAPGMEEELELALEKKKEDADRRLRQELSRMTTEECARHFTDINPDLCQLIRKHGLYGSSLVILSRPQFIDLFGLTLGAALKMHDAVCRWRKAFF</sequence>
<dbReference type="InterPro" id="IPR013083">
    <property type="entry name" value="Znf_RING/FYVE/PHD"/>
</dbReference>
<dbReference type="Gene3D" id="3.30.40.10">
    <property type="entry name" value="Zinc/RING finger domain, C3HC4 (zinc finger)"/>
    <property type="match status" value="1"/>
</dbReference>
<dbReference type="Proteomes" id="UP000192578">
    <property type="component" value="Unassembled WGS sequence"/>
</dbReference>
<dbReference type="InterPro" id="IPR011011">
    <property type="entry name" value="Znf_FYVE_PHD"/>
</dbReference>
<evidence type="ECO:0000256" key="3">
    <source>
        <dbReference type="ARBA" id="ARBA00022833"/>
    </source>
</evidence>
<evidence type="ECO:0000313" key="7">
    <source>
        <dbReference type="EMBL" id="OQV13792.1"/>
    </source>
</evidence>
<dbReference type="AlphaFoldDB" id="A0A1W0WF34"/>
<feature type="region of interest" description="Disordered" evidence="5">
    <location>
        <begin position="1"/>
        <end position="23"/>
    </location>
</feature>
<keyword evidence="2 4" id="KW-0863">Zinc-finger</keyword>
<dbReference type="InterPro" id="IPR013761">
    <property type="entry name" value="SAM/pointed_sf"/>
</dbReference>
<evidence type="ECO:0000256" key="1">
    <source>
        <dbReference type="ARBA" id="ARBA00022723"/>
    </source>
</evidence>
<evidence type="ECO:0000259" key="6">
    <source>
        <dbReference type="PROSITE" id="PS50016"/>
    </source>
</evidence>
<dbReference type="PROSITE" id="PS50016">
    <property type="entry name" value="ZF_PHD_2"/>
    <property type="match status" value="1"/>
</dbReference>
<evidence type="ECO:0000256" key="2">
    <source>
        <dbReference type="ARBA" id="ARBA00022771"/>
    </source>
</evidence>
<evidence type="ECO:0000256" key="5">
    <source>
        <dbReference type="SAM" id="MobiDB-lite"/>
    </source>
</evidence>
<feature type="region of interest" description="Disordered" evidence="5">
    <location>
        <begin position="241"/>
        <end position="290"/>
    </location>
</feature>
<feature type="domain" description="PHD-type" evidence="6">
    <location>
        <begin position="174"/>
        <end position="233"/>
    </location>
</feature>
<name>A0A1W0WF34_HYPEX</name>
<reference evidence="8" key="1">
    <citation type="submission" date="2017-01" db="EMBL/GenBank/DDBJ databases">
        <title>Comparative genomics of anhydrobiosis in the tardigrade Hypsibius dujardini.</title>
        <authorList>
            <person name="Yoshida Y."/>
            <person name="Koutsovoulos G."/>
            <person name="Laetsch D."/>
            <person name="Stevens L."/>
            <person name="Kumar S."/>
            <person name="Horikawa D."/>
            <person name="Ishino K."/>
            <person name="Komine S."/>
            <person name="Tomita M."/>
            <person name="Blaxter M."/>
            <person name="Arakawa K."/>
        </authorList>
    </citation>
    <scope>NUCLEOTIDE SEQUENCE [LARGE SCALE GENOMIC DNA]</scope>
    <source>
        <strain evidence="8">Z151</strain>
    </source>
</reference>
<comment type="caution">
    <text evidence="7">The sequence shown here is derived from an EMBL/GenBank/DDBJ whole genome shotgun (WGS) entry which is preliminary data.</text>
</comment>
<evidence type="ECO:0000313" key="8">
    <source>
        <dbReference type="Proteomes" id="UP000192578"/>
    </source>
</evidence>